<dbReference type="AlphaFoldDB" id="A0AA38N259"/>
<proteinExistence type="predicted"/>
<name>A0AA38N259_9AGAR</name>
<protein>
    <submittedName>
        <fullName evidence="3">Uncharacterized protein</fullName>
    </submittedName>
</protein>
<keyword evidence="4" id="KW-1185">Reference proteome</keyword>
<dbReference type="Proteomes" id="UP001176059">
    <property type="component" value="Unassembled WGS sequence"/>
</dbReference>
<dbReference type="EMBL" id="JANVFO010000012">
    <property type="protein sequence ID" value="KAJ3734715.1"/>
    <property type="molecule type" value="Genomic_DNA"/>
</dbReference>
<gene>
    <name evidence="3" type="ORF">DFJ43DRAFT_97538</name>
</gene>
<reference evidence="3" key="1">
    <citation type="submission" date="2022-08" db="EMBL/GenBank/DDBJ databases">
        <authorList>
            <consortium name="DOE Joint Genome Institute"/>
            <person name="Min B."/>
            <person name="Sierra-Patev S."/>
            <person name="Naranjo-Ortiz M."/>
            <person name="Looney B."/>
            <person name="Konkel Z."/>
            <person name="Slot J.C."/>
            <person name="Sakamoto Y."/>
            <person name="Steenwyk J.L."/>
            <person name="Rokas A."/>
            <person name="Carro J."/>
            <person name="Camarero S."/>
            <person name="Ferreira P."/>
            <person name="Molpeceres G."/>
            <person name="Ruiz-duenas F.J."/>
            <person name="Serrano A."/>
            <person name="Henrissat B."/>
            <person name="Drula E."/>
            <person name="Hughes K.W."/>
            <person name="Mata J.L."/>
            <person name="Ishikawa N.K."/>
            <person name="Vargas-Isla R."/>
            <person name="Ushijima S."/>
            <person name="Smith C.A."/>
            <person name="Ahrendt S."/>
            <person name="Andreopoulos W."/>
            <person name="He G."/>
            <person name="LaButti K."/>
            <person name="Lipzen A."/>
            <person name="Ng V."/>
            <person name="Riley R."/>
            <person name="Sandor L."/>
            <person name="Barry K."/>
            <person name="Martinez A.T."/>
            <person name="Xiao Y."/>
            <person name="Gibbons J.G."/>
            <person name="Terashima K."/>
            <person name="Hibbett D.S."/>
            <person name="Grigoriev I.V."/>
        </authorList>
    </citation>
    <scope>NUCLEOTIDE SEQUENCE</scope>
    <source>
        <strain evidence="3">ET3784</strain>
    </source>
</reference>
<feature type="signal peptide" evidence="2">
    <location>
        <begin position="1"/>
        <end position="17"/>
    </location>
</feature>
<feature type="compositionally biased region" description="Basic and acidic residues" evidence="1">
    <location>
        <begin position="42"/>
        <end position="54"/>
    </location>
</feature>
<evidence type="ECO:0000256" key="1">
    <source>
        <dbReference type="SAM" id="MobiDB-lite"/>
    </source>
</evidence>
<keyword evidence="2" id="KW-0732">Signal</keyword>
<feature type="region of interest" description="Disordered" evidence="1">
    <location>
        <begin position="42"/>
        <end position="71"/>
    </location>
</feature>
<evidence type="ECO:0000313" key="4">
    <source>
        <dbReference type="Proteomes" id="UP001176059"/>
    </source>
</evidence>
<feature type="chain" id="PRO_5041364146" evidence="2">
    <location>
        <begin position="18"/>
        <end position="71"/>
    </location>
</feature>
<evidence type="ECO:0000256" key="2">
    <source>
        <dbReference type="SAM" id="SignalP"/>
    </source>
</evidence>
<organism evidence="3 4">
    <name type="scientific">Lentinula guzmanii</name>
    <dbReference type="NCBI Taxonomy" id="2804957"/>
    <lineage>
        <taxon>Eukaryota</taxon>
        <taxon>Fungi</taxon>
        <taxon>Dikarya</taxon>
        <taxon>Basidiomycota</taxon>
        <taxon>Agaricomycotina</taxon>
        <taxon>Agaricomycetes</taxon>
        <taxon>Agaricomycetidae</taxon>
        <taxon>Agaricales</taxon>
        <taxon>Marasmiineae</taxon>
        <taxon>Omphalotaceae</taxon>
        <taxon>Lentinula</taxon>
    </lineage>
</organism>
<reference evidence="3" key="2">
    <citation type="journal article" date="2023" name="Proc. Natl. Acad. Sci. U.S.A.">
        <title>A global phylogenomic analysis of the shiitake genus Lentinula.</title>
        <authorList>
            <person name="Sierra-Patev S."/>
            <person name="Min B."/>
            <person name="Naranjo-Ortiz M."/>
            <person name="Looney B."/>
            <person name="Konkel Z."/>
            <person name="Slot J.C."/>
            <person name="Sakamoto Y."/>
            <person name="Steenwyk J.L."/>
            <person name="Rokas A."/>
            <person name="Carro J."/>
            <person name="Camarero S."/>
            <person name="Ferreira P."/>
            <person name="Molpeceres G."/>
            <person name="Ruiz-Duenas F.J."/>
            <person name="Serrano A."/>
            <person name="Henrissat B."/>
            <person name="Drula E."/>
            <person name="Hughes K.W."/>
            <person name="Mata J.L."/>
            <person name="Ishikawa N.K."/>
            <person name="Vargas-Isla R."/>
            <person name="Ushijima S."/>
            <person name="Smith C.A."/>
            <person name="Donoghue J."/>
            <person name="Ahrendt S."/>
            <person name="Andreopoulos W."/>
            <person name="He G."/>
            <person name="LaButti K."/>
            <person name="Lipzen A."/>
            <person name="Ng V."/>
            <person name="Riley R."/>
            <person name="Sandor L."/>
            <person name="Barry K."/>
            <person name="Martinez A.T."/>
            <person name="Xiao Y."/>
            <person name="Gibbons J.G."/>
            <person name="Terashima K."/>
            <person name="Grigoriev I.V."/>
            <person name="Hibbett D."/>
        </authorList>
    </citation>
    <scope>NUCLEOTIDE SEQUENCE</scope>
    <source>
        <strain evidence="3">ET3784</strain>
    </source>
</reference>
<accession>A0AA38N259</accession>
<comment type="caution">
    <text evidence="3">The sequence shown here is derived from an EMBL/GenBank/DDBJ whole genome shotgun (WGS) entry which is preliminary data.</text>
</comment>
<sequence>MRFFIVFTTLLFSTAIAFPVPSDGKSPVHDSDVALRDINSEVRGSEGRTRHGRDITGFVRGGGRGNRPTHI</sequence>
<evidence type="ECO:0000313" key="3">
    <source>
        <dbReference type="EMBL" id="KAJ3734715.1"/>
    </source>
</evidence>